<accession>A0ABT0G112</accession>
<evidence type="ECO:0000313" key="2">
    <source>
        <dbReference type="EMBL" id="MCK2218300.1"/>
    </source>
</evidence>
<comment type="caution">
    <text evidence="2">The sequence shown here is derived from an EMBL/GenBank/DDBJ whole genome shotgun (WGS) entry which is preliminary data.</text>
</comment>
<keyword evidence="1" id="KW-0732">Signal</keyword>
<sequence length="105" mass="11497">MRHLLAALAALPLALPLTLLPAPAAHAATGEFFFETGAGRMLRLFNPPSGRCIRLPDASPAVANHTDRTVSLWMSDHCTDPLFNLPAGESWRRTERVYVRSVTFA</sequence>
<dbReference type="Proteomes" id="UP001317259">
    <property type="component" value="Unassembled WGS sequence"/>
</dbReference>
<name>A0ABT0G112_9ACTN</name>
<proteinExistence type="predicted"/>
<protein>
    <submittedName>
        <fullName evidence="2">Uncharacterized protein</fullName>
    </submittedName>
</protein>
<gene>
    <name evidence="2" type="ORF">MF672_031585</name>
</gene>
<reference evidence="2 3" key="1">
    <citation type="submission" date="2022-04" db="EMBL/GenBank/DDBJ databases">
        <title>Genome draft of Actinomadura sp. ATCC 31491.</title>
        <authorList>
            <person name="Shi X."/>
            <person name="Du Y."/>
        </authorList>
    </citation>
    <scope>NUCLEOTIDE SEQUENCE [LARGE SCALE GENOMIC DNA]</scope>
    <source>
        <strain evidence="2 3">ATCC 31491</strain>
    </source>
</reference>
<dbReference type="EMBL" id="JAKRKC020000002">
    <property type="protein sequence ID" value="MCK2218300.1"/>
    <property type="molecule type" value="Genomic_DNA"/>
</dbReference>
<evidence type="ECO:0000256" key="1">
    <source>
        <dbReference type="SAM" id="SignalP"/>
    </source>
</evidence>
<organism evidence="2 3">
    <name type="scientific">Actinomadura luzonensis</name>
    <dbReference type="NCBI Taxonomy" id="2805427"/>
    <lineage>
        <taxon>Bacteria</taxon>
        <taxon>Bacillati</taxon>
        <taxon>Actinomycetota</taxon>
        <taxon>Actinomycetes</taxon>
        <taxon>Streptosporangiales</taxon>
        <taxon>Thermomonosporaceae</taxon>
        <taxon>Actinomadura</taxon>
    </lineage>
</organism>
<keyword evidence="3" id="KW-1185">Reference proteome</keyword>
<dbReference type="RefSeq" id="WP_242381358.1">
    <property type="nucleotide sequence ID" value="NZ_JAKRKC020000002.1"/>
</dbReference>
<feature type="chain" id="PRO_5045248093" evidence="1">
    <location>
        <begin position="28"/>
        <end position="105"/>
    </location>
</feature>
<evidence type="ECO:0000313" key="3">
    <source>
        <dbReference type="Proteomes" id="UP001317259"/>
    </source>
</evidence>
<feature type="signal peptide" evidence="1">
    <location>
        <begin position="1"/>
        <end position="27"/>
    </location>
</feature>